<organism evidence="1 2">
    <name type="scientific">Pandoravirus salinus</name>
    <dbReference type="NCBI Taxonomy" id="1349410"/>
    <lineage>
        <taxon>Viruses</taxon>
        <taxon>Pandoravirus</taxon>
    </lineage>
</organism>
<dbReference type="InterPro" id="IPR036047">
    <property type="entry name" value="F-box-like_dom_sf"/>
</dbReference>
<evidence type="ECO:0000313" key="2">
    <source>
        <dbReference type="Proteomes" id="UP000204584"/>
    </source>
</evidence>
<evidence type="ECO:0000313" key="1">
    <source>
        <dbReference type="EMBL" id="AGO83438.1"/>
    </source>
</evidence>
<proteinExistence type="predicted"/>
<dbReference type="EMBL" id="KC977571">
    <property type="protein sequence ID" value="AGO83438.1"/>
    <property type="molecule type" value="Genomic_DNA"/>
</dbReference>
<reference evidence="1 2" key="1">
    <citation type="journal article" date="2013" name="Science">
        <title>Pandoraviruses: amoeba viruses with genomes up to 2.5 Mb reaching that of parasitic eukaryotes.</title>
        <authorList>
            <person name="Philippe N."/>
            <person name="Legendre M."/>
            <person name="Doutre G."/>
            <person name="Coute Y."/>
            <person name="Poirot O."/>
            <person name="Lescot M."/>
            <person name="Arslan D."/>
            <person name="Seltzer V."/>
            <person name="Bertaux L."/>
            <person name="Bruley C."/>
            <person name="Garin J."/>
            <person name="Claverie J.M."/>
            <person name="Abergel C."/>
        </authorList>
    </citation>
    <scope>NUCLEOTIDE SEQUENCE [LARGE SCALE GENOMIC DNA]</scope>
</reference>
<gene>
    <name evidence="1" type="ORF">psal_cds_49</name>
</gene>
<dbReference type="RefSeq" id="YP_008436500.1">
    <property type="nucleotide sequence ID" value="NC_022098.1"/>
</dbReference>
<dbReference type="CDD" id="cd09917">
    <property type="entry name" value="F-box_SF"/>
    <property type="match status" value="1"/>
</dbReference>
<protein>
    <submittedName>
        <fullName evidence="1">F-box domain containing protein</fullName>
    </submittedName>
</protein>
<dbReference type="SUPFAM" id="SSF81383">
    <property type="entry name" value="F-box domain"/>
    <property type="match status" value="1"/>
</dbReference>
<keyword evidence="2" id="KW-1185">Reference proteome</keyword>
<dbReference type="GeneID" id="16605225"/>
<dbReference type="Proteomes" id="UP000204584">
    <property type="component" value="Segment"/>
</dbReference>
<accession>S4VT17</accession>
<sequence length="298" mass="32288">MGASPSAPHESKRCAVRIWVALHDAAATTNPRSRLRAAGPGAVGLADMPPEVLSLVFAYMVPLDAAVAMARCARTCRALAAFARQEMPRTFTRSFFADATPSLRPKWLMGLHGQLGRSPAHIDPRLVHVLLPVLHGVCAVPVTLVSPRAGGFDGAKELAAAIGSWYLARATRDDLAFARDAAHGLYRRRCDRATLLRDALIPMGRRGVGPARIRTGDVRPLDTMGRMPALFASLDRRPRHWYMLFANIVLCEDVVAVCMCARISAWPCRRGVPVPPPCRSSGARCLTTHVIISAFASN</sequence>
<dbReference type="KEGG" id="vg:16605225"/>
<name>S4VT17_9VIRU</name>